<gene>
    <name evidence="1" type="ORF">TCIL3000_5_4620</name>
</gene>
<proteinExistence type="predicted"/>
<reference evidence="1" key="1">
    <citation type="journal article" date="2012" name="Proc. Natl. Acad. Sci. U.S.A.">
        <title>Antigenic diversity is generated by distinct evolutionary mechanisms in African trypanosome species.</title>
        <authorList>
            <person name="Jackson A.P."/>
            <person name="Berry A."/>
            <person name="Aslett M."/>
            <person name="Allison H.C."/>
            <person name="Burton P."/>
            <person name="Vavrova-Anderson J."/>
            <person name="Brown R."/>
            <person name="Browne H."/>
            <person name="Corton N."/>
            <person name="Hauser H."/>
            <person name="Gamble J."/>
            <person name="Gilderthorp R."/>
            <person name="Marcello L."/>
            <person name="McQuillan J."/>
            <person name="Otto T.D."/>
            <person name="Quail M.A."/>
            <person name="Sanders M.J."/>
            <person name="van Tonder A."/>
            <person name="Ginger M.L."/>
            <person name="Field M.C."/>
            <person name="Barry J.D."/>
            <person name="Hertz-Fowler C."/>
            <person name="Berriman M."/>
        </authorList>
    </citation>
    <scope>NUCLEOTIDE SEQUENCE</scope>
    <source>
        <strain evidence="1">IL3000</strain>
    </source>
</reference>
<name>G0UM51_TRYCI</name>
<sequence length="131" mass="14605">MLRVSLRPRGASARVAVPVDRLYDLFMRCGLGSIVKRNAVQLRSPVALQAFMPLFTTNFTIESQHLTTLGDIVIDEFLSGEVLQYAMHTGLVLTANACKQLNAVLHNHYALRLFAKELCFDELAVPLGFEK</sequence>
<evidence type="ECO:0000313" key="1">
    <source>
        <dbReference type="EMBL" id="CCC90714.1"/>
    </source>
</evidence>
<dbReference type="EMBL" id="HE575318">
    <property type="protein sequence ID" value="CCC90714.1"/>
    <property type="molecule type" value="Genomic_DNA"/>
</dbReference>
<accession>G0UM51</accession>
<dbReference type="AlphaFoldDB" id="G0UM51"/>
<organism evidence="1">
    <name type="scientific">Trypanosoma congolense (strain IL3000)</name>
    <dbReference type="NCBI Taxonomy" id="1068625"/>
    <lineage>
        <taxon>Eukaryota</taxon>
        <taxon>Discoba</taxon>
        <taxon>Euglenozoa</taxon>
        <taxon>Kinetoplastea</taxon>
        <taxon>Metakinetoplastina</taxon>
        <taxon>Trypanosomatida</taxon>
        <taxon>Trypanosomatidae</taxon>
        <taxon>Trypanosoma</taxon>
        <taxon>Nannomonas</taxon>
    </lineage>
</organism>
<protein>
    <submittedName>
        <fullName evidence="1">Uncharacterized protein TCIL3000_5_4620</fullName>
    </submittedName>
</protein>
<dbReference type="VEuPathDB" id="TriTrypDB:TcIL3000_5_4620"/>